<dbReference type="eggNOG" id="ENOG503496U">
    <property type="taxonomic scope" value="Bacteria"/>
</dbReference>
<accession>G8QRA9</accession>
<sequence>MENNKKDFTFSLSLILIGFYVTVEGILMYKKASKPPYNIETLSISPAFLPIILGVVLVLLSCILFLKSLKGTDFMTQLKIVGSSFKSAKTNQDIKAMFFGTVILGIYTFVLMAILPFWIASIIFLASLMTYLKATKFWKILLISFLSIGAVVLLFQVGFNAALPR</sequence>
<feature type="transmembrane region" description="Helical" evidence="1">
    <location>
        <begin position="47"/>
        <end position="66"/>
    </location>
</feature>
<dbReference type="KEGG" id="sgp:SpiGrapes_0936"/>
<name>G8QRA9_SPHPG</name>
<dbReference type="STRING" id="158190.SpiGrapes_0936"/>
<feature type="domain" description="DUF1468" evidence="2">
    <location>
        <begin position="13"/>
        <end position="164"/>
    </location>
</feature>
<dbReference type="EMBL" id="CP003155">
    <property type="protein sequence ID" value="AEV28762.1"/>
    <property type="molecule type" value="Genomic_DNA"/>
</dbReference>
<keyword evidence="4" id="KW-1185">Reference proteome</keyword>
<gene>
    <name evidence="3" type="ordered locus">SpiGrapes_0936</name>
</gene>
<dbReference type="Pfam" id="PF07331">
    <property type="entry name" value="TctB"/>
    <property type="match status" value="1"/>
</dbReference>
<feature type="transmembrane region" description="Helical" evidence="1">
    <location>
        <begin position="137"/>
        <end position="163"/>
    </location>
</feature>
<evidence type="ECO:0000256" key="1">
    <source>
        <dbReference type="SAM" id="Phobius"/>
    </source>
</evidence>
<proteinExistence type="predicted"/>
<organism evidence="3 4">
    <name type="scientific">Sphaerochaeta pleomorpha (strain ATCC BAA-1885 / DSM 22778 / Grapes)</name>
    <dbReference type="NCBI Taxonomy" id="158190"/>
    <lineage>
        <taxon>Bacteria</taxon>
        <taxon>Pseudomonadati</taxon>
        <taxon>Spirochaetota</taxon>
        <taxon>Spirochaetia</taxon>
        <taxon>Spirochaetales</taxon>
        <taxon>Sphaerochaetaceae</taxon>
        <taxon>Sphaerochaeta</taxon>
    </lineage>
</organism>
<evidence type="ECO:0000259" key="2">
    <source>
        <dbReference type="Pfam" id="PF07331"/>
    </source>
</evidence>
<reference evidence="3 4" key="1">
    <citation type="submission" date="2011-11" db="EMBL/GenBank/DDBJ databases">
        <title>Complete sequence of Spirochaeta sp. grapes.</title>
        <authorList>
            <consortium name="US DOE Joint Genome Institute"/>
            <person name="Lucas S."/>
            <person name="Han J."/>
            <person name="Lapidus A."/>
            <person name="Cheng J.-F."/>
            <person name="Goodwin L."/>
            <person name="Pitluck S."/>
            <person name="Peters L."/>
            <person name="Ovchinnikova G."/>
            <person name="Munk A.C."/>
            <person name="Detter J.C."/>
            <person name="Han C."/>
            <person name="Tapia R."/>
            <person name="Land M."/>
            <person name="Hauser L."/>
            <person name="Kyrpides N."/>
            <person name="Ivanova N."/>
            <person name="Pagani I."/>
            <person name="Ritalahtilisa K."/>
            <person name="Loeffler F."/>
            <person name="Woyke T."/>
        </authorList>
    </citation>
    <scope>NUCLEOTIDE SEQUENCE [LARGE SCALE GENOMIC DNA]</scope>
    <source>
        <strain evidence="4">ATCC BAA-1885 / DSM 22778 / Grapes</strain>
    </source>
</reference>
<protein>
    <recommendedName>
        <fullName evidence="2">DUF1468 domain-containing protein</fullName>
    </recommendedName>
</protein>
<keyword evidence="1" id="KW-0472">Membrane</keyword>
<dbReference type="InterPro" id="IPR009936">
    <property type="entry name" value="DUF1468"/>
</dbReference>
<evidence type="ECO:0000313" key="4">
    <source>
        <dbReference type="Proteomes" id="UP000005632"/>
    </source>
</evidence>
<dbReference type="RefSeq" id="WP_014269611.1">
    <property type="nucleotide sequence ID" value="NC_016633.1"/>
</dbReference>
<dbReference type="AlphaFoldDB" id="G8QRA9"/>
<feature type="transmembrane region" description="Helical" evidence="1">
    <location>
        <begin position="7"/>
        <end position="27"/>
    </location>
</feature>
<keyword evidence="1" id="KW-1133">Transmembrane helix</keyword>
<dbReference type="OrthoDB" id="2087144at2"/>
<dbReference type="HOGENOM" id="CLU_137399_0_0_12"/>
<evidence type="ECO:0000313" key="3">
    <source>
        <dbReference type="EMBL" id="AEV28762.1"/>
    </source>
</evidence>
<dbReference type="Proteomes" id="UP000005632">
    <property type="component" value="Chromosome"/>
</dbReference>
<feature type="transmembrane region" description="Helical" evidence="1">
    <location>
        <begin position="96"/>
        <end position="125"/>
    </location>
</feature>
<keyword evidence="1" id="KW-0812">Transmembrane</keyword>